<accession>A0ABQ4QB71</accession>
<dbReference type="RefSeq" id="WP_220810473.1">
    <property type="nucleotide sequence ID" value="NZ_BPMK01000025.1"/>
</dbReference>
<proteinExistence type="predicted"/>
<evidence type="ECO:0000313" key="1">
    <source>
        <dbReference type="EMBL" id="GIZ54065.1"/>
    </source>
</evidence>
<protein>
    <submittedName>
        <fullName evidence="1">Uncharacterized protein</fullName>
    </submittedName>
</protein>
<comment type="caution">
    <text evidence="1">The sequence shown here is derived from an EMBL/GenBank/DDBJ whole genome shotgun (WGS) entry which is preliminary data.</text>
</comment>
<organism evidence="1 2">
    <name type="scientific">Noviherbaspirillum aridicola</name>
    <dbReference type="NCBI Taxonomy" id="2849687"/>
    <lineage>
        <taxon>Bacteria</taxon>
        <taxon>Pseudomonadati</taxon>
        <taxon>Pseudomonadota</taxon>
        <taxon>Betaproteobacteria</taxon>
        <taxon>Burkholderiales</taxon>
        <taxon>Oxalobacteraceae</taxon>
        <taxon>Noviherbaspirillum</taxon>
    </lineage>
</organism>
<dbReference type="EMBL" id="BPMK01000025">
    <property type="protein sequence ID" value="GIZ54065.1"/>
    <property type="molecule type" value="Genomic_DNA"/>
</dbReference>
<gene>
    <name evidence="1" type="ORF">NCCP691_40790</name>
</gene>
<keyword evidence="2" id="KW-1185">Reference proteome</keyword>
<sequence length="85" mass="9429">MTTNNHPAAGALLIPVEHVDCIEAQMYKIEELSLTMEGVIKSDIDPMLMGCALEAMRKELHRAYLTCLSALEKAGALSIDRQREQ</sequence>
<name>A0ABQ4QB71_9BURK</name>
<reference evidence="1 2" key="1">
    <citation type="journal article" date="2022" name="Int. J. Syst. Evol. Microbiol.">
        <title>Noviherbaspirillum aridicola sp. nov., isolated from an arid soil in Pakistan.</title>
        <authorList>
            <person name="Khan I.U."/>
            <person name="Saqib M."/>
            <person name="Amin A."/>
            <person name="Hussain F."/>
            <person name="Li L."/>
            <person name="Liu Y.H."/>
            <person name="Fang B.Z."/>
            <person name="Ahmed I."/>
            <person name="Li W.J."/>
        </authorList>
    </citation>
    <scope>NUCLEOTIDE SEQUENCE [LARGE SCALE GENOMIC DNA]</scope>
    <source>
        <strain evidence="1 2">NCCP-691</strain>
    </source>
</reference>
<dbReference type="Proteomes" id="UP000887222">
    <property type="component" value="Unassembled WGS sequence"/>
</dbReference>
<evidence type="ECO:0000313" key="2">
    <source>
        <dbReference type="Proteomes" id="UP000887222"/>
    </source>
</evidence>